<name>A0A9W9XHS1_9EURO</name>
<keyword evidence="3" id="KW-1185">Reference proteome</keyword>
<accession>A0A9W9XHS1</accession>
<dbReference type="RefSeq" id="XP_056793150.1">
    <property type="nucleotide sequence ID" value="XM_056931119.1"/>
</dbReference>
<feature type="compositionally biased region" description="Polar residues" evidence="1">
    <location>
        <begin position="140"/>
        <end position="164"/>
    </location>
</feature>
<feature type="region of interest" description="Disordered" evidence="1">
    <location>
        <begin position="106"/>
        <end position="195"/>
    </location>
</feature>
<comment type="caution">
    <text evidence="2">The sequence shown here is derived from an EMBL/GenBank/DDBJ whole genome shotgun (WGS) entry which is preliminary data.</text>
</comment>
<proteinExistence type="predicted"/>
<feature type="compositionally biased region" description="Polar residues" evidence="1">
    <location>
        <begin position="17"/>
        <end position="30"/>
    </location>
</feature>
<evidence type="ECO:0000256" key="1">
    <source>
        <dbReference type="SAM" id="MobiDB-lite"/>
    </source>
</evidence>
<dbReference type="Proteomes" id="UP001148312">
    <property type="component" value="Unassembled WGS sequence"/>
</dbReference>
<gene>
    <name evidence="2" type="ORF">N7539_001516</name>
</gene>
<dbReference type="AlphaFoldDB" id="A0A9W9XHS1"/>
<feature type="region of interest" description="Disordered" evidence="1">
    <location>
        <begin position="1"/>
        <end position="49"/>
    </location>
</feature>
<dbReference type="EMBL" id="JAPWDQ010000002">
    <property type="protein sequence ID" value="KAJ5492770.1"/>
    <property type="molecule type" value="Genomic_DNA"/>
</dbReference>
<reference evidence="2" key="1">
    <citation type="submission" date="2022-12" db="EMBL/GenBank/DDBJ databases">
        <authorList>
            <person name="Petersen C."/>
        </authorList>
    </citation>
    <scope>NUCLEOTIDE SEQUENCE</scope>
    <source>
        <strain evidence="2">IBT 30728</strain>
    </source>
</reference>
<organism evidence="2 3">
    <name type="scientific">Penicillium diatomitis</name>
    <dbReference type="NCBI Taxonomy" id="2819901"/>
    <lineage>
        <taxon>Eukaryota</taxon>
        <taxon>Fungi</taxon>
        <taxon>Dikarya</taxon>
        <taxon>Ascomycota</taxon>
        <taxon>Pezizomycotina</taxon>
        <taxon>Eurotiomycetes</taxon>
        <taxon>Eurotiomycetidae</taxon>
        <taxon>Eurotiales</taxon>
        <taxon>Aspergillaceae</taxon>
        <taxon>Penicillium</taxon>
    </lineage>
</organism>
<sequence length="195" mass="21500">MSVKRKASLSGPAPGTAWSTPSSWGPSNGSAELPSRTRKRFRNGRPDDDVVYAQEKTLRWIYSAQQQQPLTTPMDIADDAMTDAEQGTTSEAVDPRQQSLLRFFQPRSEQSSSFRPSPEALAARANETAVHRDDLLRHQAFSQLHASESTSGSETMSPGVFNTDTDMEMEMEVDGEQSNDSSNPVSKWAFWNGGV</sequence>
<evidence type="ECO:0000313" key="2">
    <source>
        <dbReference type="EMBL" id="KAJ5492770.1"/>
    </source>
</evidence>
<feature type="compositionally biased region" description="Acidic residues" evidence="1">
    <location>
        <begin position="165"/>
        <end position="177"/>
    </location>
</feature>
<dbReference type="GeneID" id="81621368"/>
<evidence type="ECO:0000313" key="3">
    <source>
        <dbReference type="Proteomes" id="UP001148312"/>
    </source>
</evidence>
<protein>
    <submittedName>
        <fullName evidence="2">Uncharacterized protein</fullName>
    </submittedName>
</protein>
<reference evidence="2" key="2">
    <citation type="journal article" date="2023" name="IMA Fungus">
        <title>Comparative genomic study of the Penicillium genus elucidates a diverse pangenome and 15 lateral gene transfer events.</title>
        <authorList>
            <person name="Petersen C."/>
            <person name="Sorensen T."/>
            <person name="Nielsen M.R."/>
            <person name="Sondergaard T.E."/>
            <person name="Sorensen J.L."/>
            <person name="Fitzpatrick D.A."/>
            <person name="Frisvad J.C."/>
            <person name="Nielsen K.L."/>
        </authorList>
    </citation>
    <scope>NUCLEOTIDE SEQUENCE</scope>
    <source>
        <strain evidence="2">IBT 30728</strain>
    </source>
</reference>